<evidence type="ECO:0000313" key="4">
    <source>
        <dbReference type="Proteomes" id="UP000014155"/>
    </source>
</evidence>
<dbReference type="RefSeq" id="WP_004628116.1">
    <property type="nucleotide sequence ID" value="NZ_AORV01000052.1"/>
</dbReference>
<feature type="domain" description="Thymidylate kinase-like" evidence="2">
    <location>
        <begin position="17"/>
        <end position="195"/>
    </location>
</feature>
<dbReference type="SUPFAM" id="SSF52540">
    <property type="entry name" value="P-loop containing nucleoside triphosphate hydrolases"/>
    <property type="match status" value="1"/>
</dbReference>
<dbReference type="GO" id="GO:0005737">
    <property type="term" value="C:cytoplasm"/>
    <property type="evidence" value="ECO:0007669"/>
    <property type="project" value="TreeGrafter"/>
</dbReference>
<dbReference type="InterPro" id="IPR027417">
    <property type="entry name" value="P-loop_NTPase"/>
</dbReference>
<dbReference type="PATRIC" id="fig|1195236.3.peg.3895"/>
<dbReference type="GO" id="GO:0004798">
    <property type="term" value="F:dTMP kinase activity"/>
    <property type="evidence" value="ECO:0007669"/>
    <property type="project" value="UniProtKB-EC"/>
</dbReference>
<dbReference type="eggNOG" id="COG0125">
    <property type="taxonomic scope" value="Bacteria"/>
</dbReference>
<dbReference type="InterPro" id="IPR039430">
    <property type="entry name" value="Thymidylate_kin-like_dom"/>
</dbReference>
<name>S0FPW4_RUMCE</name>
<organism evidence="3 4">
    <name type="scientific">Ruminiclostridium cellobioparum subsp. termitidis CT1112</name>
    <dbReference type="NCBI Taxonomy" id="1195236"/>
    <lineage>
        <taxon>Bacteria</taxon>
        <taxon>Bacillati</taxon>
        <taxon>Bacillota</taxon>
        <taxon>Clostridia</taxon>
        <taxon>Eubacteriales</taxon>
        <taxon>Oscillospiraceae</taxon>
        <taxon>Ruminiclostridium</taxon>
    </lineage>
</organism>
<dbReference type="EC" id="2.7.4.9" evidence="3"/>
<dbReference type="GO" id="GO:0006235">
    <property type="term" value="P:dTTP biosynthetic process"/>
    <property type="evidence" value="ECO:0007669"/>
    <property type="project" value="TreeGrafter"/>
</dbReference>
<dbReference type="EMBL" id="AORV01000052">
    <property type="protein sequence ID" value="EMS70533.1"/>
    <property type="molecule type" value="Genomic_DNA"/>
</dbReference>
<sequence>MKENLKINGGRGILIVFEGISGCGKSENVASLRSHLVGKGYKVGLIEWNSNKLIRGIIKRMDSVRLLTPEIYSFFQWFGFMQDYYFKILPLLKKQYILLADRYVYTGLTRDNANGTGVKPGKAIYGRILKPDLVFFQDIDPRICYKRIQKRGKPLFYTNRVIKKSGMIKNKDLFYLMKLRKEYLLLFNNNTVKNDTNIIWLRNSDDSVIKYADDYISDKGEMKEYVKIFN</sequence>
<dbReference type="Proteomes" id="UP000014155">
    <property type="component" value="Unassembled WGS sequence"/>
</dbReference>
<dbReference type="AlphaFoldDB" id="S0FPW4"/>
<dbReference type="STRING" id="1195236.CTER_3677"/>
<dbReference type="GO" id="GO:0006227">
    <property type="term" value="P:dUDP biosynthetic process"/>
    <property type="evidence" value="ECO:0007669"/>
    <property type="project" value="TreeGrafter"/>
</dbReference>
<keyword evidence="4" id="KW-1185">Reference proteome</keyword>
<keyword evidence="3" id="KW-0808">Transferase</keyword>
<dbReference type="Gene3D" id="3.40.50.300">
    <property type="entry name" value="P-loop containing nucleotide triphosphate hydrolases"/>
    <property type="match status" value="1"/>
</dbReference>
<evidence type="ECO:0000256" key="1">
    <source>
        <dbReference type="ARBA" id="ARBA00009776"/>
    </source>
</evidence>
<keyword evidence="3" id="KW-0418">Kinase</keyword>
<proteinExistence type="inferred from homology"/>
<accession>S0FPW4</accession>
<dbReference type="GO" id="GO:0006233">
    <property type="term" value="P:dTDP biosynthetic process"/>
    <property type="evidence" value="ECO:0007669"/>
    <property type="project" value="TreeGrafter"/>
</dbReference>
<protein>
    <submittedName>
        <fullName evidence="3">Thymidylate kinase</fullName>
        <ecNumber evidence="3">2.7.4.9</ecNumber>
    </submittedName>
</protein>
<comment type="similarity">
    <text evidence="1">Belongs to the thymidylate kinase family.</text>
</comment>
<comment type="caution">
    <text evidence="3">The sequence shown here is derived from an EMBL/GenBank/DDBJ whole genome shotgun (WGS) entry which is preliminary data.</text>
</comment>
<evidence type="ECO:0000313" key="3">
    <source>
        <dbReference type="EMBL" id="EMS70533.1"/>
    </source>
</evidence>
<dbReference type="PANTHER" id="PTHR10344:SF1">
    <property type="entry name" value="THYMIDYLATE KINASE"/>
    <property type="match status" value="1"/>
</dbReference>
<reference evidence="3 4" key="1">
    <citation type="journal article" date="2013" name="Genome Announc.">
        <title>Draft Genome Sequence of the Cellulolytic, Mesophilic, Anaerobic Bacterium Clostridium termitidis Strain CT1112 (DSM 5398).</title>
        <authorList>
            <person name="Lal S."/>
            <person name="Ramachandran U."/>
            <person name="Zhang X."/>
            <person name="Munir R."/>
            <person name="Sparling R."/>
            <person name="Levin D.B."/>
        </authorList>
    </citation>
    <scope>NUCLEOTIDE SEQUENCE [LARGE SCALE GENOMIC DNA]</scope>
    <source>
        <strain evidence="3 4">CT1112</strain>
    </source>
</reference>
<gene>
    <name evidence="3" type="ORF">CTER_3677</name>
</gene>
<dbReference type="PANTHER" id="PTHR10344">
    <property type="entry name" value="THYMIDYLATE KINASE"/>
    <property type="match status" value="1"/>
</dbReference>
<evidence type="ECO:0000259" key="2">
    <source>
        <dbReference type="Pfam" id="PF02223"/>
    </source>
</evidence>
<dbReference type="Pfam" id="PF02223">
    <property type="entry name" value="Thymidylate_kin"/>
    <property type="match status" value="1"/>
</dbReference>